<dbReference type="SUPFAM" id="SSF48264">
    <property type="entry name" value="Cytochrome P450"/>
    <property type="match status" value="1"/>
</dbReference>
<evidence type="ECO:0000313" key="10">
    <source>
        <dbReference type="RefSeq" id="XP_005093463.3"/>
    </source>
</evidence>
<protein>
    <submittedName>
        <fullName evidence="10">Cytochrome P450 10</fullName>
    </submittedName>
</protein>
<dbReference type="InterPro" id="IPR001128">
    <property type="entry name" value="Cyt_P450"/>
</dbReference>
<evidence type="ECO:0000313" key="9">
    <source>
        <dbReference type="Proteomes" id="UP000694888"/>
    </source>
</evidence>
<dbReference type="Proteomes" id="UP000694888">
    <property type="component" value="Unplaced"/>
</dbReference>
<evidence type="ECO:0000256" key="4">
    <source>
        <dbReference type="ARBA" id="ARBA00022723"/>
    </source>
</evidence>
<dbReference type="Gene3D" id="1.10.630.10">
    <property type="entry name" value="Cytochrome P450"/>
    <property type="match status" value="1"/>
</dbReference>
<dbReference type="PANTHER" id="PTHR24279">
    <property type="entry name" value="CYTOCHROME P450"/>
    <property type="match status" value="1"/>
</dbReference>
<keyword evidence="6 8" id="KW-0408">Iron</keyword>
<dbReference type="InterPro" id="IPR050479">
    <property type="entry name" value="CYP11_CYP27_families"/>
</dbReference>
<dbReference type="PROSITE" id="PS00086">
    <property type="entry name" value="CYTOCHROME_P450"/>
    <property type="match status" value="1"/>
</dbReference>
<evidence type="ECO:0000256" key="2">
    <source>
        <dbReference type="ARBA" id="ARBA00010617"/>
    </source>
</evidence>
<organism evidence="9 10">
    <name type="scientific">Aplysia californica</name>
    <name type="common">California sea hare</name>
    <dbReference type="NCBI Taxonomy" id="6500"/>
    <lineage>
        <taxon>Eukaryota</taxon>
        <taxon>Metazoa</taxon>
        <taxon>Spiralia</taxon>
        <taxon>Lophotrochozoa</taxon>
        <taxon>Mollusca</taxon>
        <taxon>Gastropoda</taxon>
        <taxon>Heterobranchia</taxon>
        <taxon>Euthyneura</taxon>
        <taxon>Tectipleura</taxon>
        <taxon>Aplysiida</taxon>
        <taxon>Aplysioidea</taxon>
        <taxon>Aplysiidae</taxon>
        <taxon>Aplysia</taxon>
    </lineage>
</organism>
<keyword evidence="3 8" id="KW-0349">Heme</keyword>
<reference evidence="10" key="1">
    <citation type="submission" date="2025-08" db="UniProtKB">
        <authorList>
            <consortium name="RefSeq"/>
        </authorList>
    </citation>
    <scope>IDENTIFICATION</scope>
</reference>
<dbReference type="PANTHER" id="PTHR24279:SF120">
    <property type="entry name" value="CYTOCHROME P450"/>
    <property type="match status" value="1"/>
</dbReference>
<gene>
    <name evidence="10" type="primary">LOC101852229</name>
</gene>
<keyword evidence="4 8" id="KW-0479">Metal-binding</keyword>
<accession>A0ABM0JGY9</accession>
<keyword evidence="7 8" id="KW-0503">Monooxygenase</keyword>
<keyword evidence="9" id="KW-1185">Reference proteome</keyword>
<keyword evidence="5 8" id="KW-0560">Oxidoreductase</keyword>
<evidence type="ECO:0000256" key="7">
    <source>
        <dbReference type="ARBA" id="ARBA00023033"/>
    </source>
</evidence>
<dbReference type="RefSeq" id="XP_005093463.3">
    <property type="nucleotide sequence ID" value="XM_005093406.3"/>
</dbReference>
<comment type="similarity">
    <text evidence="2 8">Belongs to the cytochrome P450 family.</text>
</comment>
<dbReference type="InterPro" id="IPR017972">
    <property type="entry name" value="Cyt_P450_CS"/>
</dbReference>
<dbReference type="GeneID" id="101852229"/>
<dbReference type="InterPro" id="IPR002401">
    <property type="entry name" value="Cyt_P450_E_grp-I"/>
</dbReference>
<evidence type="ECO:0000256" key="1">
    <source>
        <dbReference type="ARBA" id="ARBA00001971"/>
    </source>
</evidence>
<name>A0ABM0JGY9_APLCA</name>
<proteinExistence type="inferred from homology"/>
<evidence type="ECO:0000256" key="6">
    <source>
        <dbReference type="ARBA" id="ARBA00023004"/>
    </source>
</evidence>
<sequence length="107" mass="12438">MLSNVAYLHDPLCVSDPEEFRPRRWLRGENREKIETIPHAAFLPFGIGSRMCLGKRFAEQILYLGLIKLVQNYEMTLIEEPGPIKYEVFPTTDKPLRINFSPRGKTM</sequence>
<comment type="cofactor">
    <cofactor evidence="1">
        <name>heme</name>
        <dbReference type="ChEBI" id="CHEBI:30413"/>
    </cofactor>
</comment>
<evidence type="ECO:0000256" key="5">
    <source>
        <dbReference type="ARBA" id="ARBA00023002"/>
    </source>
</evidence>
<dbReference type="InterPro" id="IPR036396">
    <property type="entry name" value="Cyt_P450_sf"/>
</dbReference>
<evidence type="ECO:0000256" key="3">
    <source>
        <dbReference type="ARBA" id="ARBA00022617"/>
    </source>
</evidence>
<dbReference type="Pfam" id="PF00067">
    <property type="entry name" value="p450"/>
    <property type="match status" value="1"/>
</dbReference>
<dbReference type="PRINTS" id="PR00463">
    <property type="entry name" value="EP450I"/>
</dbReference>
<evidence type="ECO:0000256" key="8">
    <source>
        <dbReference type="RuleBase" id="RU000461"/>
    </source>
</evidence>